<dbReference type="AlphaFoldDB" id="A0A4S8LRE9"/>
<sequence>MGSDAAVLYFPFDSSFLDLEPDSSLDRRLALSIFTVDNVQWQLETAPNPYLCYPAYPPVGFIKACVSIETLPF</sequence>
<keyword evidence="2" id="KW-1185">Reference proteome</keyword>
<dbReference type="EMBL" id="ML179289">
    <property type="protein sequence ID" value="THU92059.1"/>
    <property type="molecule type" value="Genomic_DNA"/>
</dbReference>
<protein>
    <submittedName>
        <fullName evidence="1">Uncharacterized protein</fullName>
    </submittedName>
</protein>
<dbReference type="Proteomes" id="UP000297245">
    <property type="component" value="Unassembled WGS sequence"/>
</dbReference>
<proteinExistence type="predicted"/>
<gene>
    <name evidence="1" type="ORF">K435DRAFT_780407</name>
</gene>
<name>A0A4S8LRE9_DENBC</name>
<evidence type="ECO:0000313" key="2">
    <source>
        <dbReference type="Proteomes" id="UP000297245"/>
    </source>
</evidence>
<reference evidence="1 2" key="1">
    <citation type="journal article" date="2019" name="Nat. Ecol. Evol.">
        <title>Megaphylogeny resolves global patterns of mushroom evolution.</title>
        <authorList>
            <person name="Varga T."/>
            <person name="Krizsan K."/>
            <person name="Foldi C."/>
            <person name="Dima B."/>
            <person name="Sanchez-Garcia M."/>
            <person name="Sanchez-Ramirez S."/>
            <person name="Szollosi G.J."/>
            <person name="Szarkandi J.G."/>
            <person name="Papp V."/>
            <person name="Albert L."/>
            <person name="Andreopoulos W."/>
            <person name="Angelini C."/>
            <person name="Antonin V."/>
            <person name="Barry K.W."/>
            <person name="Bougher N.L."/>
            <person name="Buchanan P."/>
            <person name="Buyck B."/>
            <person name="Bense V."/>
            <person name="Catcheside P."/>
            <person name="Chovatia M."/>
            <person name="Cooper J."/>
            <person name="Damon W."/>
            <person name="Desjardin D."/>
            <person name="Finy P."/>
            <person name="Geml J."/>
            <person name="Haridas S."/>
            <person name="Hughes K."/>
            <person name="Justo A."/>
            <person name="Karasinski D."/>
            <person name="Kautmanova I."/>
            <person name="Kiss B."/>
            <person name="Kocsube S."/>
            <person name="Kotiranta H."/>
            <person name="LaButti K.M."/>
            <person name="Lechner B.E."/>
            <person name="Liimatainen K."/>
            <person name="Lipzen A."/>
            <person name="Lukacs Z."/>
            <person name="Mihaltcheva S."/>
            <person name="Morgado L.N."/>
            <person name="Niskanen T."/>
            <person name="Noordeloos M.E."/>
            <person name="Ohm R.A."/>
            <person name="Ortiz-Santana B."/>
            <person name="Ovrebo C."/>
            <person name="Racz N."/>
            <person name="Riley R."/>
            <person name="Savchenko A."/>
            <person name="Shiryaev A."/>
            <person name="Soop K."/>
            <person name="Spirin V."/>
            <person name="Szebenyi C."/>
            <person name="Tomsovsky M."/>
            <person name="Tulloss R.E."/>
            <person name="Uehling J."/>
            <person name="Grigoriev I.V."/>
            <person name="Vagvolgyi C."/>
            <person name="Papp T."/>
            <person name="Martin F.M."/>
            <person name="Miettinen O."/>
            <person name="Hibbett D.S."/>
            <person name="Nagy L.G."/>
        </authorList>
    </citation>
    <scope>NUCLEOTIDE SEQUENCE [LARGE SCALE GENOMIC DNA]</scope>
    <source>
        <strain evidence="1 2">CBS 962.96</strain>
    </source>
</reference>
<evidence type="ECO:0000313" key="1">
    <source>
        <dbReference type="EMBL" id="THU92059.1"/>
    </source>
</evidence>
<organism evidence="1 2">
    <name type="scientific">Dendrothele bispora (strain CBS 962.96)</name>
    <dbReference type="NCBI Taxonomy" id="1314807"/>
    <lineage>
        <taxon>Eukaryota</taxon>
        <taxon>Fungi</taxon>
        <taxon>Dikarya</taxon>
        <taxon>Basidiomycota</taxon>
        <taxon>Agaricomycotina</taxon>
        <taxon>Agaricomycetes</taxon>
        <taxon>Agaricomycetidae</taxon>
        <taxon>Agaricales</taxon>
        <taxon>Agaricales incertae sedis</taxon>
        <taxon>Dendrothele</taxon>
    </lineage>
</organism>
<accession>A0A4S8LRE9</accession>